<dbReference type="InterPro" id="IPR019786">
    <property type="entry name" value="Zinc_finger_PHD-type_CS"/>
</dbReference>
<dbReference type="InterPro" id="IPR016197">
    <property type="entry name" value="Chromo-like_dom_sf"/>
</dbReference>
<feature type="domain" description="PHD-type" evidence="7">
    <location>
        <begin position="200"/>
        <end position="250"/>
    </location>
</feature>
<evidence type="ECO:0000256" key="2">
    <source>
        <dbReference type="ARBA" id="ARBA00022771"/>
    </source>
</evidence>
<keyword evidence="3" id="KW-0862">Zinc</keyword>
<sequence length="1529" mass="169354">MATGANCIEASPSELDLCGCCLQKGDFELLSCSLCSVRVHPACYGAVDYKDHWICSPCSSLSDSLRSSAICCLCKIPGGALKPTNIDSWSHLCCALWIPETWIAGGNVMQPIVGIDKVHPSRMKLKCTFCKQTSGCVQCTSGRCAISFHVICGVRNGVRFELLQKGKTVVTTALCLKHKALEEKTLIHSDQHEVDDKIDDCICDVCMSGESADNNVIVICDGCNLAVHQHCYGIMSVPKDAWFCQCCQANVTAKCVLCSTSGGAAKRLGETEWVHIICIFFSGQAYFDQPRKLESVQRVSELPINEPGRSCEICKSSVGFCAPCACSSCDKFLHVYCARKANRRTQIFSFKHQREHLSFLPRFKLRESQFDFAFLVFCETHDGAEYNFDSDLHSPIKEIDGPTAVEKPELESDNESDDFVILSKKKGALLPDRSKSPIDVADQVTVSNPTTDNERPDVLVFWEDTVGPYFFPIQSDQIALLQSEAIADDPSFIIPPSQHSFSRRNSFPFAMPIAFELSSICGRIGIEAQQTIASANSVLCLVSSSSGQCLCEFRLFLNDRRVRSWEDVSSGASDAIPRLTASLNSMTGFLDSENNSFASEELASLQMELVHQIQDNNVFRRSIFNAITVQEMSSTAIVRNQHDNELLQSYLQISHSQIVRLSLAKGFCDVNSPLDEFSHDHFNTTCRACFGMEGTEVNPIVICELCGLAVHKYCYGIVEVPDGDWHCDTCSNRIDVVDIQHECLLCPLTGFAFKRSNCCDMPVHLVCAAWTDGIGIDAMIGVSPIANVAEALASKPSGHVCFICSDPYGITITCSFASCDQYMHVTCAWEFGLFMTVQSIEGHAVVSSFCENHTPITAGGPERNRLTQREIRLKSRTQKPLPSDSSVIESAPQKPQRPGRSPYSEPVPSSLPLPPQVALTTPRNLNGEDVYLADVCGICFGLSGAADALTTCVYCGIAVHLSCFRFSSISHQTPWYCSKCAANLQQSKPLKCQLCPRFGGAYQRVSLDRWCHVACIQWSLDPSTRRSLLEGVDVISPIANHQMCGLCSCSAGVCIQCSRMGCPELFHPLCALFSGCSLREEADGIFALCKVHTPLPSASKDDSNPSGSEIAFFEKLSLVRNDMDELRTVLDLVRRREKVKRNIYTIQFDAIATELQLSEEALKRKQAELEAAELEKMELEAAQRKQSELQAEECQRVALGAVEIEERYVNSLAVEAEKNANAKFSDSLDQKSVSTRGRPRSKVTNVRIPRSDIIMPRDALTLRPPNVSRKSSSRLELSFSIPRKSRFQKAQSVPVDSRSRRHTLDVQKRPASDVSDTSPVLSQRRRDSLAPSVKGKASATTNGGFSEWRATRSRGETGLISSPETVLPMKRTLHPDSSQQSGLSPIFRKRRRSLGSAHLSPNSQPMSKSKTLLPRVGKNQSEDRCERFIQCISQCRLNRQQKGRALEFIRKHRNQSRTAERFQVNDIVLAYQKGPKLYDCKILDVCADGSYRLHYISWAKRYDEVVPPSSVFKDTPEVRALQAALDDLE</sequence>
<dbReference type="Gene3D" id="2.30.30.140">
    <property type="match status" value="1"/>
</dbReference>
<dbReference type="PROSITE" id="PS01359">
    <property type="entry name" value="ZF_PHD_1"/>
    <property type="match status" value="2"/>
</dbReference>
<dbReference type="PANTHER" id="PTHR13793">
    <property type="entry name" value="PHD FINGER PROTEINS"/>
    <property type="match status" value="1"/>
</dbReference>
<feature type="compositionally biased region" description="Polar residues" evidence="6">
    <location>
        <begin position="1399"/>
        <end position="1410"/>
    </location>
</feature>
<dbReference type="Pfam" id="PF22732">
    <property type="entry name" value="MSL3_chromo-like"/>
    <property type="match status" value="1"/>
</dbReference>
<feature type="domain" description="PHD-type" evidence="8">
    <location>
        <begin position="989"/>
        <end position="1093"/>
    </location>
</feature>
<dbReference type="SUPFAM" id="SSF54160">
    <property type="entry name" value="Chromo domain-like"/>
    <property type="match status" value="1"/>
</dbReference>
<dbReference type="Gene3D" id="3.30.40.10">
    <property type="entry name" value="Zinc/RING finger domain, C3HC4 (zinc finger)"/>
    <property type="match status" value="7"/>
</dbReference>
<dbReference type="Pfam" id="PF13832">
    <property type="entry name" value="zf-HC5HC2H_2"/>
    <property type="match status" value="4"/>
</dbReference>
<dbReference type="GO" id="GO:0008270">
    <property type="term" value="F:zinc ion binding"/>
    <property type="evidence" value="ECO:0007669"/>
    <property type="project" value="UniProtKB-KW"/>
</dbReference>
<reference evidence="9" key="1">
    <citation type="submission" date="2015-04" db="EMBL/GenBank/DDBJ databases">
        <title>The genome sequence of the plant pathogenic Rhizarian Plasmodiophora brassicae reveals insights in its biotrophic life cycle and the origin of chitin synthesis.</title>
        <authorList>
            <person name="Schwelm A."/>
            <person name="Fogelqvist J."/>
            <person name="Knaust A."/>
            <person name="Julke S."/>
            <person name="Lilja T."/>
            <person name="Dhandapani V."/>
            <person name="Bonilla-Rosso G."/>
            <person name="Karlsson M."/>
            <person name="Shevchenko A."/>
            <person name="Choi S.R."/>
            <person name="Kim H.G."/>
            <person name="Park J.Y."/>
            <person name="Lim Y.P."/>
            <person name="Ludwig-Muller J."/>
            <person name="Dixelius C."/>
        </authorList>
    </citation>
    <scope>NUCLEOTIDE SEQUENCE</scope>
    <source>
        <tissue evidence="9">Potato root galls</tissue>
    </source>
</reference>
<evidence type="ECO:0000259" key="7">
    <source>
        <dbReference type="PROSITE" id="PS50016"/>
    </source>
</evidence>
<evidence type="ECO:0000256" key="3">
    <source>
        <dbReference type="ARBA" id="ARBA00022833"/>
    </source>
</evidence>
<proteinExistence type="predicted"/>
<dbReference type="InterPro" id="IPR053820">
    <property type="entry name" value="MSL3_chromo-like"/>
</dbReference>
<keyword evidence="1" id="KW-0479">Metal-binding</keyword>
<evidence type="ECO:0000256" key="5">
    <source>
        <dbReference type="SAM" id="Coils"/>
    </source>
</evidence>
<evidence type="ECO:0000256" key="6">
    <source>
        <dbReference type="SAM" id="MobiDB-lite"/>
    </source>
</evidence>
<feature type="domain" description="PHD-type" evidence="8">
    <location>
        <begin position="740"/>
        <end position="854"/>
    </location>
</feature>
<organism evidence="9">
    <name type="scientific">Spongospora subterranea</name>
    <dbReference type="NCBI Taxonomy" id="70186"/>
    <lineage>
        <taxon>Eukaryota</taxon>
        <taxon>Sar</taxon>
        <taxon>Rhizaria</taxon>
        <taxon>Endomyxa</taxon>
        <taxon>Phytomyxea</taxon>
        <taxon>Plasmodiophorida</taxon>
        <taxon>Plasmodiophoridae</taxon>
        <taxon>Spongospora</taxon>
    </lineage>
</organism>
<accession>A0A0H5REY9</accession>
<dbReference type="InterPro" id="IPR011011">
    <property type="entry name" value="Znf_FYVE_PHD"/>
</dbReference>
<dbReference type="InterPro" id="IPR019787">
    <property type="entry name" value="Znf_PHD-finger"/>
</dbReference>
<feature type="domain" description="PHD-type" evidence="7">
    <location>
        <begin position="683"/>
        <end position="733"/>
    </location>
</feature>
<dbReference type="InterPro" id="IPR034732">
    <property type="entry name" value="EPHD"/>
</dbReference>
<feature type="region of interest" description="Disordered" evidence="6">
    <location>
        <begin position="1226"/>
        <end position="1250"/>
    </location>
</feature>
<feature type="coiled-coil region" evidence="5">
    <location>
        <begin position="1152"/>
        <end position="1192"/>
    </location>
</feature>
<dbReference type="InterPro" id="IPR001965">
    <property type="entry name" value="Znf_PHD"/>
</dbReference>
<evidence type="ECO:0008006" key="10">
    <source>
        <dbReference type="Google" id="ProtNLM"/>
    </source>
</evidence>
<name>A0A0H5REY9_9EUKA</name>
<feature type="region of interest" description="Disordered" evidence="6">
    <location>
        <begin position="1395"/>
        <end position="1416"/>
    </location>
</feature>
<evidence type="ECO:0000256" key="1">
    <source>
        <dbReference type="ARBA" id="ARBA00022723"/>
    </source>
</evidence>
<feature type="domain" description="PHD-type" evidence="8">
    <location>
        <begin position="68"/>
        <end position="179"/>
    </location>
</feature>
<dbReference type="PANTHER" id="PTHR13793:SF107">
    <property type="entry name" value="BROMODOMAIN-CONTAINING PROTEIN HOMOLOG"/>
    <property type="match status" value="1"/>
</dbReference>
<keyword evidence="2 4" id="KW-0863">Zinc-finger</keyword>
<feature type="compositionally biased region" description="Basic and acidic residues" evidence="6">
    <location>
        <begin position="1302"/>
        <end position="1311"/>
    </location>
</feature>
<dbReference type="CDD" id="cd15492">
    <property type="entry name" value="PHD_BRPF_JADE_like"/>
    <property type="match status" value="1"/>
</dbReference>
<dbReference type="PROSITE" id="PS50016">
    <property type="entry name" value="ZF_PHD_2"/>
    <property type="match status" value="2"/>
</dbReference>
<dbReference type="PROSITE" id="PS51805">
    <property type="entry name" value="EPHD"/>
    <property type="match status" value="4"/>
</dbReference>
<dbReference type="SMART" id="SM00249">
    <property type="entry name" value="PHD"/>
    <property type="match status" value="8"/>
</dbReference>
<feature type="region of interest" description="Disordered" evidence="6">
    <location>
        <begin position="875"/>
        <end position="913"/>
    </location>
</feature>
<feature type="region of interest" description="Disordered" evidence="6">
    <location>
        <begin position="1286"/>
        <end position="1361"/>
    </location>
</feature>
<evidence type="ECO:0000256" key="4">
    <source>
        <dbReference type="PROSITE-ProRule" id="PRU00146"/>
    </source>
</evidence>
<dbReference type="SUPFAM" id="SSF57903">
    <property type="entry name" value="FYVE/PHD zinc finger"/>
    <property type="match status" value="4"/>
</dbReference>
<dbReference type="InterPro" id="IPR013083">
    <property type="entry name" value="Znf_RING/FYVE/PHD"/>
</dbReference>
<dbReference type="InterPro" id="IPR050701">
    <property type="entry name" value="Histone_Mod_Regulator"/>
</dbReference>
<feature type="domain" description="PHD-type" evidence="8">
    <location>
        <begin position="252"/>
        <end position="382"/>
    </location>
</feature>
<dbReference type="CDD" id="cd15571">
    <property type="entry name" value="ePHD"/>
    <property type="match status" value="4"/>
</dbReference>
<feature type="compositionally biased region" description="Polar residues" evidence="6">
    <location>
        <begin position="878"/>
        <end position="888"/>
    </location>
</feature>
<evidence type="ECO:0000313" key="9">
    <source>
        <dbReference type="EMBL" id="CRZ07184.1"/>
    </source>
</evidence>
<evidence type="ECO:0000259" key="8">
    <source>
        <dbReference type="PROSITE" id="PS51805"/>
    </source>
</evidence>
<keyword evidence="5" id="KW-0175">Coiled coil</keyword>
<dbReference type="GO" id="GO:0006357">
    <property type="term" value="P:regulation of transcription by RNA polymerase II"/>
    <property type="evidence" value="ECO:0007669"/>
    <property type="project" value="TreeGrafter"/>
</dbReference>
<dbReference type="EMBL" id="HACM01006742">
    <property type="protein sequence ID" value="CRZ07184.1"/>
    <property type="molecule type" value="Transcribed_RNA"/>
</dbReference>
<dbReference type="Pfam" id="PF13831">
    <property type="entry name" value="PHD_2"/>
    <property type="match status" value="3"/>
</dbReference>
<protein>
    <recommendedName>
        <fullName evidence="10">PHD-type domain-containing protein</fullName>
    </recommendedName>
</protein>